<dbReference type="GO" id="GO:0003677">
    <property type="term" value="F:DNA binding"/>
    <property type="evidence" value="ECO:0007669"/>
    <property type="project" value="UniProtKB-UniRule"/>
</dbReference>
<dbReference type="AlphaFoldDB" id="A0A1X1RL64"/>
<keyword evidence="2 4" id="KW-0238">DNA-binding</keyword>
<evidence type="ECO:0000313" key="8">
    <source>
        <dbReference type="Proteomes" id="UP000193907"/>
    </source>
</evidence>
<dbReference type="Gene3D" id="1.10.357.10">
    <property type="entry name" value="Tetracycline Repressor, domain 2"/>
    <property type="match status" value="1"/>
</dbReference>
<organism evidence="6 8">
    <name type="scientific">Mycobacterium celatum</name>
    <dbReference type="NCBI Taxonomy" id="28045"/>
    <lineage>
        <taxon>Bacteria</taxon>
        <taxon>Bacillati</taxon>
        <taxon>Actinomycetota</taxon>
        <taxon>Actinomycetes</taxon>
        <taxon>Mycobacteriales</taxon>
        <taxon>Mycobacteriaceae</taxon>
        <taxon>Mycobacterium</taxon>
    </lineage>
</organism>
<dbReference type="SUPFAM" id="SSF46689">
    <property type="entry name" value="Homeodomain-like"/>
    <property type="match status" value="1"/>
</dbReference>
<dbReference type="InterPro" id="IPR036271">
    <property type="entry name" value="Tet_transcr_reg_TetR-rel_C_sf"/>
</dbReference>
<dbReference type="EMBL" id="LQOM01000044">
    <property type="protein sequence ID" value="ORV08586.1"/>
    <property type="molecule type" value="Genomic_DNA"/>
</dbReference>
<feature type="domain" description="HTH tetR-type" evidence="5">
    <location>
        <begin position="3"/>
        <end position="63"/>
    </location>
</feature>
<evidence type="ECO:0000313" key="6">
    <source>
        <dbReference type="EMBL" id="ORV08586.1"/>
    </source>
</evidence>
<reference evidence="6 8" key="1">
    <citation type="submission" date="2016-01" db="EMBL/GenBank/DDBJ databases">
        <title>The new phylogeny of the genus Mycobacterium.</title>
        <authorList>
            <person name="Tarcisio F."/>
            <person name="Conor M."/>
            <person name="Antonella G."/>
            <person name="Elisabetta G."/>
            <person name="Giulia F.S."/>
            <person name="Sara T."/>
            <person name="Anna F."/>
            <person name="Clotilde B."/>
            <person name="Roberto B."/>
            <person name="Veronica D.S."/>
            <person name="Fabio R."/>
            <person name="Monica P."/>
            <person name="Olivier J."/>
            <person name="Enrico T."/>
            <person name="Nicola S."/>
        </authorList>
    </citation>
    <scope>NUCLEOTIDE SEQUENCE [LARGE SCALE GENOMIC DNA]</scope>
    <source>
        <strain evidence="6 8">DSM 44243</strain>
    </source>
</reference>
<comment type="caution">
    <text evidence="6">The sequence shown here is derived from an EMBL/GenBank/DDBJ whole genome shotgun (WGS) entry which is preliminary data.</text>
</comment>
<dbReference type="Pfam" id="PF21993">
    <property type="entry name" value="TetR_C_13_2"/>
    <property type="match status" value="1"/>
</dbReference>
<keyword evidence="1" id="KW-0805">Transcription regulation</keyword>
<gene>
    <name evidence="6" type="ORF">AWB95_18785</name>
    <name evidence="7" type="ORF">CQY23_13865</name>
</gene>
<dbReference type="Proteomes" id="UP000230971">
    <property type="component" value="Unassembled WGS sequence"/>
</dbReference>
<reference evidence="7 9" key="2">
    <citation type="journal article" date="2017" name="Infect. Genet. Evol.">
        <title>The new phylogeny of the genus Mycobacterium: The old and the news.</title>
        <authorList>
            <person name="Tortoli E."/>
            <person name="Fedrizzi T."/>
            <person name="Meehan C.J."/>
            <person name="Trovato A."/>
            <person name="Grottola A."/>
            <person name="Giacobazzi E."/>
            <person name="Serpini G.F."/>
            <person name="Tagliazucchi S."/>
            <person name="Fabio A."/>
            <person name="Bettua C."/>
            <person name="Bertorelli R."/>
            <person name="Frascaro F."/>
            <person name="De Sanctis V."/>
            <person name="Pecorari M."/>
            <person name="Jousson O."/>
            <person name="Segata N."/>
            <person name="Cirillo D.M."/>
        </authorList>
    </citation>
    <scope>NUCLEOTIDE SEQUENCE [LARGE SCALE GENOMIC DNA]</scope>
    <source>
        <strain evidence="7 9">NCTC 12882</strain>
    </source>
</reference>
<dbReference type="EMBL" id="PDKV01000016">
    <property type="protein sequence ID" value="PIB78345.1"/>
    <property type="molecule type" value="Genomic_DNA"/>
</dbReference>
<dbReference type="InterPro" id="IPR054156">
    <property type="entry name" value="YxaF_TetR_C"/>
</dbReference>
<dbReference type="STRING" id="28045.AWB95_18785"/>
<sequence>MSAPTRERFLTAAAGLFRRQGYSGTGLKQIVTESGGPIGSLYYFFPGGKEDLALQAIAHTAERYEQLLDRVFAESGDIGQAATKWFGWAAHALEESDFADGCPIGTLACEIASTNESLRQASEAVFDAWRSRVAAQLISEGVKPVRARRLAMFALASLEGAIMLSRSQRSTRPLRDTGRVVAETLRAATG</sequence>
<dbReference type="Proteomes" id="UP000193907">
    <property type="component" value="Unassembled WGS sequence"/>
</dbReference>
<evidence type="ECO:0000256" key="1">
    <source>
        <dbReference type="ARBA" id="ARBA00023015"/>
    </source>
</evidence>
<name>A0A1X1RL64_MYCCE</name>
<dbReference type="SUPFAM" id="SSF48498">
    <property type="entry name" value="Tetracyclin repressor-like, C-terminal domain"/>
    <property type="match status" value="1"/>
</dbReference>
<dbReference type="RefSeq" id="WP_062538639.1">
    <property type="nucleotide sequence ID" value="NZ_BBUN01000043.1"/>
</dbReference>
<dbReference type="OrthoDB" id="4567939at2"/>
<dbReference type="PANTHER" id="PTHR47506:SF3">
    <property type="entry name" value="HTH-TYPE TRANSCRIPTIONAL REGULATOR LMRA"/>
    <property type="match status" value="1"/>
</dbReference>
<accession>A0A1X1RL64</accession>
<dbReference type="InterPro" id="IPR009057">
    <property type="entry name" value="Homeodomain-like_sf"/>
</dbReference>
<evidence type="ECO:0000313" key="9">
    <source>
        <dbReference type="Proteomes" id="UP000230971"/>
    </source>
</evidence>
<dbReference type="Pfam" id="PF00440">
    <property type="entry name" value="TetR_N"/>
    <property type="match status" value="1"/>
</dbReference>
<evidence type="ECO:0000256" key="2">
    <source>
        <dbReference type="ARBA" id="ARBA00023125"/>
    </source>
</evidence>
<keyword evidence="3" id="KW-0804">Transcription</keyword>
<evidence type="ECO:0000256" key="3">
    <source>
        <dbReference type="ARBA" id="ARBA00023163"/>
    </source>
</evidence>
<protein>
    <submittedName>
        <fullName evidence="6">TetR family transcriptional regulator</fullName>
    </submittedName>
</protein>
<feature type="DNA-binding region" description="H-T-H motif" evidence="4">
    <location>
        <begin position="26"/>
        <end position="45"/>
    </location>
</feature>
<evidence type="ECO:0000313" key="7">
    <source>
        <dbReference type="EMBL" id="PIB78345.1"/>
    </source>
</evidence>
<proteinExistence type="predicted"/>
<dbReference type="InterPro" id="IPR001647">
    <property type="entry name" value="HTH_TetR"/>
</dbReference>
<dbReference type="PROSITE" id="PS50977">
    <property type="entry name" value="HTH_TETR_2"/>
    <property type="match status" value="1"/>
</dbReference>
<dbReference type="PANTHER" id="PTHR47506">
    <property type="entry name" value="TRANSCRIPTIONAL REGULATORY PROTEIN"/>
    <property type="match status" value="1"/>
</dbReference>
<evidence type="ECO:0000259" key="5">
    <source>
        <dbReference type="PROSITE" id="PS50977"/>
    </source>
</evidence>
<evidence type="ECO:0000256" key="4">
    <source>
        <dbReference type="PROSITE-ProRule" id="PRU00335"/>
    </source>
</evidence>
<keyword evidence="8" id="KW-1185">Reference proteome</keyword>